<dbReference type="PROSITE" id="PS01173">
    <property type="entry name" value="LIPASE_GDXG_HIS"/>
    <property type="match status" value="1"/>
</dbReference>
<dbReference type="EMBL" id="JASNVU010000010">
    <property type="protein sequence ID" value="MDK4335426.1"/>
    <property type="molecule type" value="Genomic_DNA"/>
</dbReference>
<dbReference type="InterPro" id="IPR013094">
    <property type="entry name" value="AB_hydrolase_3"/>
</dbReference>
<dbReference type="InterPro" id="IPR050300">
    <property type="entry name" value="GDXG_lipolytic_enzyme"/>
</dbReference>
<proteinExistence type="inferred from homology"/>
<sequence>MVFIQPEAQKFLELNRDAPQLDTRTPEENRSTQLKTASAWGKKTPMVSVYETSVRGVTVRVYVPQEPALADAPPAEPAFIFFHGGGWVLGDLETTDTTVRDIAAESGIICISVHYRRAPEYPFPAPLDDCRAVVNGVLQGELGIGIDPTRVAVGGDSAGGNIAAVIAQELRDKLAHQVLIYPVMDLSTFDTQSHSDFSDGYYLTRRRLNYFYDSYAGTADRTDIRMSPGRNGDLVGLPPATVITGELDPLVSEVSDYVERMLNAGNVVSSIEFKGQVHPFVQMGGIISDALIARTIIGSELRRALRGQG</sequence>
<evidence type="ECO:0000256" key="2">
    <source>
        <dbReference type="ARBA" id="ARBA00022801"/>
    </source>
</evidence>
<dbReference type="Pfam" id="PF07859">
    <property type="entry name" value="Abhydrolase_3"/>
    <property type="match status" value="1"/>
</dbReference>
<name>A0AAP4BY96_9CORY</name>
<protein>
    <submittedName>
        <fullName evidence="4">Alpha/beta hydrolase</fullName>
    </submittedName>
</protein>
<gene>
    <name evidence="4" type="ORF">QPX58_08405</name>
</gene>
<comment type="caution">
    <text evidence="4">The sequence shown here is derived from an EMBL/GenBank/DDBJ whole genome shotgun (WGS) entry which is preliminary data.</text>
</comment>
<dbReference type="SUPFAM" id="SSF53474">
    <property type="entry name" value="alpha/beta-Hydrolases"/>
    <property type="match status" value="1"/>
</dbReference>
<dbReference type="AlphaFoldDB" id="A0AAP4BY96"/>
<dbReference type="PANTHER" id="PTHR48081">
    <property type="entry name" value="AB HYDROLASE SUPERFAMILY PROTEIN C4A8.06C"/>
    <property type="match status" value="1"/>
</dbReference>
<dbReference type="Gene3D" id="3.40.50.1820">
    <property type="entry name" value="alpha/beta hydrolase"/>
    <property type="match status" value="1"/>
</dbReference>
<reference evidence="4" key="1">
    <citation type="submission" date="2023-05" db="EMBL/GenBank/DDBJ databases">
        <title>Metabolic capabilities are highly conserved among human nasal-associated Corynebacterium species in pangenomic analyses.</title>
        <authorList>
            <person name="Tran T.H."/>
            <person name="Roberts A.Q."/>
            <person name="Escapa I.F."/>
            <person name="Gao W."/>
            <person name="Conlan S."/>
            <person name="Kong H."/>
            <person name="Segre J.A."/>
            <person name="Kelly M.S."/>
            <person name="Lemon K.P."/>
        </authorList>
    </citation>
    <scope>NUCLEOTIDE SEQUENCE</scope>
    <source>
        <strain evidence="4">KPL2618</strain>
    </source>
</reference>
<feature type="domain" description="Alpha/beta hydrolase fold-3" evidence="3">
    <location>
        <begin position="80"/>
        <end position="281"/>
    </location>
</feature>
<dbReference type="InterPro" id="IPR002168">
    <property type="entry name" value="Lipase_GDXG_HIS_AS"/>
</dbReference>
<organism evidence="4 5">
    <name type="scientific">Corynebacterium accolens</name>
    <dbReference type="NCBI Taxonomy" id="38284"/>
    <lineage>
        <taxon>Bacteria</taxon>
        <taxon>Bacillati</taxon>
        <taxon>Actinomycetota</taxon>
        <taxon>Actinomycetes</taxon>
        <taxon>Mycobacteriales</taxon>
        <taxon>Corynebacteriaceae</taxon>
        <taxon>Corynebacterium</taxon>
    </lineage>
</organism>
<comment type="similarity">
    <text evidence="1">Belongs to the 'GDXG' lipolytic enzyme family.</text>
</comment>
<dbReference type="GO" id="GO:0016787">
    <property type="term" value="F:hydrolase activity"/>
    <property type="evidence" value="ECO:0007669"/>
    <property type="project" value="UniProtKB-KW"/>
</dbReference>
<evidence type="ECO:0000259" key="3">
    <source>
        <dbReference type="Pfam" id="PF07859"/>
    </source>
</evidence>
<keyword evidence="2 4" id="KW-0378">Hydrolase</keyword>
<dbReference type="Proteomes" id="UP001230317">
    <property type="component" value="Unassembled WGS sequence"/>
</dbReference>
<evidence type="ECO:0000256" key="1">
    <source>
        <dbReference type="ARBA" id="ARBA00010515"/>
    </source>
</evidence>
<evidence type="ECO:0000313" key="5">
    <source>
        <dbReference type="Proteomes" id="UP001230317"/>
    </source>
</evidence>
<dbReference type="PANTHER" id="PTHR48081:SF8">
    <property type="entry name" value="ALPHA_BETA HYDROLASE FOLD-3 DOMAIN-CONTAINING PROTEIN-RELATED"/>
    <property type="match status" value="1"/>
</dbReference>
<dbReference type="InterPro" id="IPR029058">
    <property type="entry name" value="AB_hydrolase_fold"/>
</dbReference>
<accession>A0AAP4BY96</accession>
<evidence type="ECO:0000313" key="4">
    <source>
        <dbReference type="EMBL" id="MDK4335426.1"/>
    </source>
</evidence>
<dbReference type="RefSeq" id="WP_284642462.1">
    <property type="nucleotide sequence ID" value="NZ_JASNVU010000010.1"/>
</dbReference>